<evidence type="ECO:0000256" key="5">
    <source>
        <dbReference type="ARBA" id="ARBA00022989"/>
    </source>
</evidence>
<dbReference type="PANTHER" id="PTHR10796:SF91">
    <property type="entry name" value="SSD DOMAIN-CONTAINING PROTEIN"/>
    <property type="match status" value="1"/>
</dbReference>
<comment type="caution">
    <text evidence="10">The sequence shown here is derived from an EMBL/GenBank/DDBJ whole genome shotgun (WGS) entry which is preliminary data.</text>
</comment>
<feature type="transmembrane region" description="Helical" evidence="8">
    <location>
        <begin position="429"/>
        <end position="460"/>
    </location>
</feature>
<dbReference type="GO" id="GO:0005886">
    <property type="term" value="C:plasma membrane"/>
    <property type="evidence" value="ECO:0007669"/>
    <property type="project" value="UniProtKB-SubCell"/>
</dbReference>
<dbReference type="SUPFAM" id="SSF82866">
    <property type="entry name" value="Multidrug efflux transporter AcrB transmembrane domain"/>
    <property type="match status" value="2"/>
</dbReference>
<feature type="transmembrane region" description="Helical" evidence="8">
    <location>
        <begin position="833"/>
        <end position="853"/>
    </location>
</feature>
<keyword evidence="4 8" id="KW-0812">Transmembrane</keyword>
<evidence type="ECO:0000256" key="4">
    <source>
        <dbReference type="ARBA" id="ARBA00022692"/>
    </source>
</evidence>
<sequence length="925" mass="104763">MRWVVKTLDKPLQRFFEWYTRRILVDYYLVFLAWPIVLTVLLGGGFAWLKELTLLDARRLYTPVSAPSWSEEATFSELWPIKPYEFLPERTFQWDRYVYVVVHGNIFPNGSYPNILNEPYLTKIADIEEEIADKVAFPMKDKWQMNGTNFNETITFKNLCLNWYGDCYRQSGLVQLLKRRKELERHGISVSYPVANPEGSPFYIAFNVGGVDTFANDTIKSAKAMRLFYFLRFDSPQYNEMGMAWEDAASKFIAETYANHSHITCHIKHSRILDLGLTANANRLKPYFAITIVVLIAFTTFYTIKWSFGSHDDKFTVAIDWLRSKPLLALGGVLTAGMAIVSGIGLMLWCGMFFAEITLIAPFLVLSIAVDDMFIAVAAWHNTEIEMPGNSEKVLRERMAVAMSEAAVAIFITSATDVFSFAIGTFTDIYAVQGFCAMTAACMFFTFLYQVTFFAALLVVSAKAQFGGRNSCMPCLAATDIQADAIEKHKKMLKKSQKEHVALPVKAFGAMGTFFRDIYVPILLNVWTKIIIAISFVFYILISIYGIMIMEQGLDYEKLLIPDDPLVLALRTEIELFHGGDQIEIAIVNAPDMTVAENRDRIEQIVRRFERISYSIGPKSTTVWTREYIKYANLTGSYLEDNHESWVVGVYEWSQLFAFYKLWSQDFVWSNTTDLDSLRLDSFRFRIGVTDFSTPSDLVAVTAELRGVAAEHPDLEIITYQQSRAIADQLNVILPSTIQNDSLAVICMVVISLLFIPNPLCTAWITIAIITIDLGVIGLLSLWSVKLDPISMVTIIMSIGFSIEFSAHITHGFMSGINLTAKERVIDSMEKLAWPVVHGSLSTILGVTVLAFIDSYMVLVFFKTICLVLVIGVFHALVLLPIVLEVTHPFMERLNRRLQKRLEEHEQKKEKGAGYAISLPVNALQ</sequence>
<dbReference type="AlphaFoldDB" id="A0AA36CIX0"/>
<keyword evidence="7" id="KW-0325">Glycoprotein</keyword>
<evidence type="ECO:0000256" key="1">
    <source>
        <dbReference type="ARBA" id="ARBA00004651"/>
    </source>
</evidence>
<keyword evidence="6 8" id="KW-0472">Membrane</keyword>
<feature type="transmembrane region" description="Helical" evidence="8">
    <location>
        <begin position="27"/>
        <end position="49"/>
    </location>
</feature>
<protein>
    <recommendedName>
        <fullName evidence="9">SSD domain-containing protein</fullName>
    </recommendedName>
</protein>
<dbReference type="Proteomes" id="UP001177023">
    <property type="component" value="Unassembled WGS sequence"/>
</dbReference>
<dbReference type="InterPro" id="IPR000731">
    <property type="entry name" value="SSD"/>
</dbReference>
<dbReference type="EMBL" id="CATQJA010001974">
    <property type="protein sequence ID" value="CAJ0569207.1"/>
    <property type="molecule type" value="Genomic_DNA"/>
</dbReference>
<feature type="transmembrane region" description="Helical" evidence="8">
    <location>
        <begin position="327"/>
        <end position="354"/>
    </location>
</feature>
<dbReference type="InterPro" id="IPR003392">
    <property type="entry name" value="PTHD_SSD"/>
</dbReference>
<accession>A0AA36CIX0</accession>
<gene>
    <name evidence="10" type="ORF">MSPICULIGERA_LOCUS7696</name>
</gene>
<dbReference type="Gene3D" id="1.20.1640.10">
    <property type="entry name" value="Multidrug efflux transporter AcrB transmembrane domain"/>
    <property type="match status" value="2"/>
</dbReference>
<feature type="transmembrane region" description="Helical" evidence="8">
    <location>
        <begin position="530"/>
        <end position="550"/>
    </location>
</feature>
<feature type="transmembrane region" description="Helical" evidence="8">
    <location>
        <begin position="360"/>
        <end position="380"/>
    </location>
</feature>
<dbReference type="FunFam" id="1.20.1640.10:FF:000013">
    <property type="entry name" value="PaTched Related family"/>
    <property type="match status" value="1"/>
</dbReference>
<feature type="non-terminal residue" evidence="10">
    <location>
        <position position="1"/>
    </location>
</feature>
<feature type="transmembrane region" description="Helical" evidence="8">
    <location>
        <begin position="790"/>
        <end position="813"/>
    </location>
</feature>
<dbReference type="PANTHER" id="PTHR10796">
    <property type="entry name" value="PATCHED-RELATED"/>
    <property type="match status" value="1"/>
</dbReference>
<keyword evidence="11" id="KW-1185">Reference proteome</keyword>
<dbReference type="GO" id="GO:0030659">
    <property type="term" value="C:cytoplasmic vesicle membrane"/>
    <property type="evidence" value="ECO:0007669"/>
    <property type="project" value="TreeGrafter"/>
</dbReference>
<feature type="transmembrane region" description="Helical" evidence="8">
    <location>
        <begin position="860"/>
        <end position="884"/>
    </location>
</feature>
<reference evidence="10" key="1">
    <citation type="submission" date="2023-06" db="EMBL/GenBank/DDBJ databases">
        <authorList>
            <person name="Delattre M."/>
        </authorList>
    </citation>
    <scope>NUCLEOTIDE SEQUENCE</scope>
    <source>
        <strain evidence="10">AF72</strain>
    </source>
</reference>
<evidence type="ECO:0000256" key="3">
    <source>
        <dbReference type="ARBA" id="ARBA00022475"/>
    </source>
</evidence>
<evidence type="ECO:0000256" key="8">
    <source>
        <dbReference type="SAM" id="Phobius"/>
    </source>
</evidence>
<dbReference type="GO" id="GO:0006897">
    <property type="term" value="P:endocytosis"/>
    <property type="evidence" value="ECO:0007669"/>
    <property type="project" value="TreeGrafter"/>
</dbReference>
<keyword evidence="5 8" id="KW-1133">Transmembrane helix</keyword>
<feature type="domain" description="SSD" evidence="9">
    <location>
        <begin position="289"/>
        <end position="460"/>
    </location>
</feature>
<evidence type="ECO:0000256" key="7">
    <source>
        <dbReference type="ARBA" id="ARBA00023180"/>
    </source>
</evidence>
<comment type="similarity">
    <text evidence="2">Belongs to the patched family.</text>
</comment>
<dbReference type="InterPro" id="IPR051697">
    <property type="entry name" value="Patched_domain-protein"/>
</dbReference>
<dbReference type="GO" id="GO:0018996">
    <property type="term" value="P:molting cycle, collagen and cuticulin-based cuticle"/>
    <property type="evidence" value="ECO:0007669"/>
    <property type="project" value="TreeGrafter"/>
</dbReference>
<evidence type="ECO:0000259" key="9">
    <source>
        <dbReference type="PROSITE" id="PS50156"/>
    </source>
</evidence>
<comment type="subcellular location">
    <subcellularLocation>
        <location evidence="1">Cell membrane</location>
        <topology evidence="1">Multi-pass membrane protein</topology>
    </subcellularLocation>
</comment>
<evidence type="ECO:0000256" key="6">
    <source>
        <dbReference type="ARBA" id="ARBA00023136"/>
    </source>
</evidence>
<name>A0AA36CIX0_9BILA</name>
<evidence type="ECO:0000313" key="10">
    <source>
        <dbReference type="EMBL" id="CAJ0569207.1"/>
    </source>
</evidence>
<evidence type="ECO:0000256" key="2">
    <source>
        <dbReference type="ARBA" id="ARBA00005585"/>
    </source>
</evidence>
<feature type="transmembrane region" description="Helical" evidence="8">
    <location>
        <begin position="401"/>
        <end position="423"/>
    </location>
</feature>
<keyword evidence="3" id="KW-1003">Cell membrane</keyword>
<feature type="transmembrane region" description="Helical" evidence="8">
    <location>
        <begin position="287"/>
        <end position="306"/>
    </location>
</feature>
<evidence type="ECO:0000313" key="11">
    <source>
        <dbReference type="Proteomes" id="UP001177023"/>
    </source>
</evidence>
<feature type="transmembrane region" description="Helical" evidence="8">
    <location>
        <begin position="762"/>
        <end position="783"/>
    </location>
</feature>
<proteinExistence type="inferred from homology"/>
<dbReference type="PROSITE" id="PS50156">
    <property type="entry name" value="SSD"/>
    <property type="match status" value="1"/>
</dbReference>
<dbReference type="Pfam" id="PF02460">
    <property type="entry name" value="Patched"/>
    <property type="match status" value="1"/>
</dbReference>
<organism evidence="10 11">
    <name type="scientific">Mesorhabditis spiculigera</name>
    <dbReference type="NCBI Taxonomy" id="96644"/>
    <lineage>
        <taxon>Eukaryota</taxon>
        <taxon>Metazoa</taxon>
        <taxon>Ecdysozoa</taxon>
        <taxon>Nematoda</taxon>
        <taxon>Chromadorea</taxon>
        <taxon>Rhabditida</taxon>
        <taxon>Rhabditina</taxon>
        <taxon>Rhabditomorpha</taxon>
        <taxon>Rhabditoidea</taxon>
        <taxon>Rhabditidae</taxon>
        <taxon>Mesorhabditinae</taxon>
        <taxon>Mesorhabditis</taxon>
    </lineage>
</organism>